<evidence type="ECO:0000256" key="4">
    <source>
        <dbReference type="PROSITE-ProRule" id="PRU00192"/>
    </source>
</evidence>
<dbReference type="GO" id="GO:0005085">
    <property type="term" value="F:guanyl-nucleotide exchange factor activity"/>
    <property type="evidence" value="ECO:0007669"/>
    <property type="project" value="UniProtKB-KW"/>
</dbReference>
<comment type="caution">
    <text evidence="9">The sequence shown here is derived from an EMBL/GenBank/DDBJ whole genome shotgun (WGS) entry which is preliminary data.</text>
</comment>
<dbReference type="PANTHER" id="PTHR23113:SF354">
    <property type="entry name" value="BUD SITE SELECTION PROTEIN 5"/>
    <property type="match status" value="1"/>
</dbReference>
<organism evidence="9 10">
    <name type="scientific">Pneumocystis murina (strain B123)</name>
    <name type="common">Mouse pneumocystis pneumonia agent</name>
    <name type="synonym">Pneumocystis carinii f. sp. muris</name>
    <dbReference type="NCBI Taxonomy" id="1069680"/>
    <lineage>
        <taxon>Eukaryota</taxon>
        <taxon>Fungi</taxon>
        <taxon>Dikarya</taxon>
        <taxon>Ascomycota</taxon>
        <taxon>Taphrinomycotina</taxon>
        <taxon>Pneumocystomycetes</taxon>
        <taxon>Pneumocystaceae</taxon>
        <taxon>Pneumocystis</taxon>
    </lineage>
</organism>
<dbReference type="SUPFAM" id="SSF48366">
    <property type="entry name" value="Ras GEF"/>
    <property type="match status" value="1"/>
</dbReference>
<dbReference type="GO" id="GO:0005886">
    <property type="term" value="C:plasma membrane"/>
    <property type="evidence" value="ECO:0007669"/>
    <property type="project" value="TreeGrafter"/>
</dbReference>
<dbReference type="SUPFAM" id="SSF50044">
    <property type="entry name" value="SH3-domain"/>
    <property type="match status" value="1"/>
</dbReference>
<dbReference type="PROSITE" id="PS50212">
    <property type="entry name" value="RASGEF_NTER"/>
    <property type="match status" value="1"/>
</dbReference>
<feature type="compositionally biased region" description="Polar residues" evidence="5">
    <location>
        <begin position="600"/>
        <end position="609"/>
    </location>
</feature>
<dbReference type="AlphaFoldDB" id="M7P8C1"/>
<dbReference type="InterPro" id="IPR000651">
    <property type="entry name" value="Ras-like_Gua-exchang_fac_N"/>
</dbReference>
<dbReference type="Gene3D" id="2.30.30.40">
    <property type="entry name" value="SH3 Domains"/>
    <property type="match status" value="1"/>
</dbReference>
<keyword evidence="10" id="KW-1185">Reference proteome</keyword>
<dbReference type="RefSeq" id="XP_007873339.1">
    <property type="nucleotide sequence ID" value="XM_007875148.1"/>
</dbReference>
<dbReference type="Gene3D" id="1.20.870.10">
    <property type="entry name" value="Son of sevenless (SoS) protein Chain: S domain 1"/>
    <property type="match status" value="1"/>
</dbReference>
<dbReference type="InterPro" id="IPR023578">
    <property type="entry name" value="Ras_GEF_dom_sf"/>
</dbReference>
<evidence type="ECO:0000313" key="9">
    <source>
        <dbReference type="EMBL" id="EMR10125.1"/>
    </source>
</evidence>
<dbReference type="Proteomes" id="UP000011958">
    <property type="component" value="Unassembled WGS sequence"/>
</dbReference>
<evidence type="ECO:0000313" key="10">
    <source>
        <dbReference type="Proteomes" id="UP000011958"/>
    </source>
</evidence>
<dbReference type="HOGENOM" id="CLU_002116_1_0_1"/>
<dbReference type="Gene3D" id="1.10.840.10">
    <property type="entry name" value="Ras guanine-nucleotide exchange factors catalytic domain"/>
    <property type="match status" value="1"/>
</dbReference>
<dbReference type="InterPro" id="IPR008937">
    <property type="entry name" value="Ras-like_GEF"/>
</dbReference>
<dbReference type="CDD" id="cd06224">
    <property type="entry name" value="REM"/>
    <property type="match status" value="1"/>
</dbReference>
<dbReference type="InterPro" id="IPR036964">
    <property type="entry name" value="RASGEF_cat_dom_sf"/>
</dbReference>
<feature type="domain" description="SH3" evidence="6">
    <location>
        <begin position="45"/>
        <end position="108"/>
    </location>
</feature>
<keyword evidence="1 4" id="KW-0728">SH3 domain</keyword>
<evidence type="ECO:0000256" key="2">
    <source>
        <dbReference type="ARBA" id="ARBA00022658"/>
    </source>
</evidence>
<proteinExistence type="predicted"/>
<name>M7P8C1_PNEMU</name>
<dbReference type="EMBL" id="AFWA02000004">
    <property type="protein sequence ID" value="EMR10125.1"/>
    <property type="molecule type" value="Genomic_DNA"/>
</dbReference>
<dbReference type="CDD" id="cd00155">
    <property type="entry name" value="RasGEF"/>
    <property type="match status" value="1"/>
</dbReference>
<dbReference type="OrthoDB" id="546434at2759"/>
<dbReference type="SMART" id="SM00147">
    <property type="entry name" value="RasGEF"/>
    <property type="match status" value="1"/>
</dbReference>
<dbReference type="SMART" id="SM00229">
    <property type="entry name" value="RasGEFN"/>
    <property type="match status" value="1"/>
</dbReference>
<evidence type="ECO:0000259" key="7">
    <source>
        <dbReference type="PROSITE" id="PS50009"/>
    </source>
</evidence>
<dbReference type="STRING" id="1069680.M7P8C1"/>
<dbReference type="VEuPathDB" id="FungiDB:PNEG_01403"/>
<dbReference type="InterPro" id="IPR036028">
    <property type="entry name" value="SH3-like_dom_sf"/>
</dbReference>
<evidence type="ECO:0000256" key="5">
    <source>
        <dbReference type="SAM" id="MobiDB-lite"/>
    </source>
</evidence>
<evidence type="ECO:0008006" key="11">
    <source>
        <dbReference type="Google" id="ProtNLM"/>
    </source>
</evidence>
<dbReference type="GeneID" id="19895100"/>
<dbReference type="PROSITE" id="PS50009">
    <property type="entry name" value="RASGEF_CAT"/>
    <property type="match status" value="1"/>
</dbReference>
<dbReference type="InterPro" id="IPR001452">
    <property type="entry name" value="SH3_domain"/>
</dbReference>
<gene>
    <name evidence="9" type="ORF">PNEG_01403</name>
</gene>
<feature type="domain" description="N-terminal Ras-GEF" evidence="8">
    <location>
        <begin position="634"/>
        <end position="761"/>
    </location>
</feature>
<protein>
    <recommendedName>
        <fullName evidence="11">Ras-GEF domain-containing protein</fullName>
    </recommendedName>
</protein>
<accession>M7P8C1</accession>
<evidence type="ECO:0000256" key="1">
    <source>
        <dbReference type="ARBA" id="ARBA00022443"/>
    </source>
</evidence>
<evidence type="ECO:0000259" key="6">
    <source>
        <dbReference type="PROSITE" id="PS50002"/>
    </source>
</evidence>
<dbReference type="InterPro" id="IPR001895">
    <property type="entry name" value="RASGEF_cat_dom"/>
</dbReference>
<keyword evidence="2 3" id="KW-0344">Guanine-nucleotide releasing factor</keyword>
<feature type="domain" description="Ras-GEF" evidence="7">
    <location>
        <begin position="822"/>
        <end position="1067"/>
    </location>
</feature>
<evidence type="ECO:0000259" key="8">
    <source>
        <dbReference type="PROSITE" id="PS50212"/>
    </source>
</evidence>
<reference evidence="10" key="1">
    <citation type="journal article" date="2016" name="Nat. Commun.">
        <title>Genome analysis of three Pneumocystis species reveals adaptation mechanisms to life exclusively in mammalian hosts.</title>
        <authorList>
            <person name="Ma L."/>
            <person name="Chen Z."/>
            <person name="Huang D.W."/>
            <person name="Kutty G."/>
            <person name="Ishihara M."/>
            <person name="Wang H."/>
            <person name="Abouelleil A."/>
            <person name="Bishop L."/>
            <person name="Davey E."/>
            <person name="Deng R."/>
            <person name="Deng X."/>
            <person name="Fan L."/>
            <person name="Fantoni G."/>
            <person name="Fitzgerald M."/>
            <person name="Gogineni E."/>
            <person name="Goldberg J.M."/>
            <person name="Handley G."/>
            <person name="Hu X."/>
            <person name="Huber C."/>
            <person name="Jiao X."/>
            <person name="Jones K."/>
            <person name="Levin J.Z."/>
            <person name="Liu Y."/>
            <person name="Macdonald P."/>
            <person name="Melnikov A."/>
            <person name="Raley C."/>
            <person name="Sassi M."/>
            <person name="Sherman B.T."/>
            <person name="Song X."/>
            <person name="Sykes S."/>
            <person name="Tran B."/>
            <person name="Walsh L."/>
            <person name="Xia Y."/>
            <person name="Yang J."/>
            <person name="Young S."/>
            <person name="Zeng Q."/>
            <person name="Zheng X."/>
            <person name="Stephens R."/>
            <person name="Nusbaum C."/>
            <person name="Birren B.W."/>
            <person name="Azadi P."/>
            <person name="Lempicki R.A."/>
            <person name="Cuomo C.A."/>
            <person name="Kovacs J.A."/>
        </authorList>
    </citation>
    <scope>NUCLEOTIDE SEQUENCE [LARGE SCALE GENOMIC DNA]</scope>
    <source>
        <strain evidence="10">B123</strain>
    </source>
</reference>
<dbReference type="Pfam" id="PF00618">
    <property type="entry name" value="RasGEF_N"/>
    <property type="match status" value="1"/>
</dbReference>
<dbReference type="eggNOG" id="KOG3417">
    <property type="taxonomic scope" value="Eukaryota"/>
</dbReference>
<sequence>MTIEPLRIVKKQQNNSSPPQLPQPIGNMLQDLALNEQKVEDSAIHEPTYCCVIHSFSIEQSDASYLRMEQDQIIHVHFQHFSGWADGTLIETNTRGWFPLKYTEPYTLIAVRPVVTASNGLYTLFLASKTEEYITGVTGLISGVRELLMRTNTLTYDSLVINNNPAACHKRKLLLSGLNRLISFAKNISEESSVHPINKDISKELVFQLDKIVLWSKQLAHLIGPEKRAYNESILLPTSTLTKEFPSDVYAHHKVTSAESFIVSLEDQMDKLYNVDSNIPQLSNSSFHSQTCYNPASAFHNLITINDEFLSNLASLIGHLHLHSHASSQLLDTIKQCIYAARKLLSVIEQILTKYPNTQLYIAKEGFNSKTTSFIATAKKVITAHYSTSNDSNKGSVVDELECKQLMDSAASCVHDAGQCVTKAKFILRTTGDFNIPVFFPKQKSSVQLLPISAFSSRNSQISDENKLRRETYKPYNIFSTSQSEKPSLNILRKHQNEHLPSYPEISSRESINHENHSYISNDTEFDVRQEPDKCFRENLVLPRLLSAKSSPILSHSYSSALECNEKTALDNRLKTLQDLPSGTASSFASSERFSITSSYTEHISSPATSPEPIELDNTSREKEKNSKHILFNQEGQVIGASLYALVERMTLHDTTPDAIFSCTFYLTFRLFTTPRDLAIALVERFPTNKPINADHNWDQYYAIPIRLRVYNVFKTWIESYWHKDSDEDALDIIKDFISQCLIKYLPQVSTRLEELINKVLSKTASNNHFLNISRRLYNSSNRSLCSDLSMPSAIISKNLLTQLRTTSLNDNPDAFSITDFDPLEIARQLTLKESKLFCLILPEELIKLRASRKTDTYTTVKAMAALSTDIAGWVAESILSQNDIKKRAHVLKQWIKIGNKCLELNNYNTLMAILSALNLSTISRLKKTWNTLSTKSKNIFENLRSITDYSRNYALYRSRLKEHIPPCLPFLGLILTDITFIEEGNPSYRPFKNSTTAKHSIQLINYDKYIKIYSIISKLQHFQEPYKLEFVEALQTWIESQISRIRTKGQNNVTELWRRSLALEPKTHSQSLQQNDQIKNDTGSGIFIAEKIYRNSDAKKSYYNIKFPIDWTVNPLVRQVI</sequence>
<feature type="region of interest" description="Disordered" evidence="5">
    <location>
        <begin position="600"/>
        <end position="620"/>
    </location>
</feature>
<evidence type="ECO:0000256" key="3">
    <source>
        <dbReference type="PROSITE-ProRule" id="PRU00168"/>
    </source>
</evidence>
<dbReference type="GO" id="GO:0007265">
    <property type="term" value="P:Ras protein signal transduction"/>
    <property type="evidence" value="ECO:0007669"/>
    <property type="project" value="TreeGrafter"/>
</dbReference>
<dbReference type="PROSITE" id="PS50002">
    <property type="entry name" value="SH3"/>
    <property type="match status" value="1"/>
</dbReference>
<dbReference type="Pfam" id="PF00617">
    <property type="entry name" value="RasGEF"/>
    <property type="match status" value="1"/>
</dbReference>
<dbReference type="OMA" id="SATICHR"/>
<dbReference type="PANTHER" id="PTHR23113">
    <property type="entry name" value="GUANINE NUCLEOTIDE EXCHANGE FACTOR"/>
    <property type="match status" value="1"/>
</dbReference>